<evidence type="ECO:0000259" key="1">
    <source>
        <dbReference type="Pfam" id="PF00047"/>
    </source>
</evidence>
<dbReference type="Gene3D" id="2.60.40.10">
    <property type="entry name" value="Immunoglobulins"/>
    <property type="match status" value="1"/>
</dbReference>
<dbReference type="SUPFAM" id="SSF48726">
    <property type="entry name" value="Immunoglobulin"/>
    <property type="match status" value="1"/>
</dbReference>
<name>A0A0J7N7M1_LASNI</name>
<dbReference type="AlphaFoldDB" id="A0A0J7N7M1"/>
<dbReference type="InterPro" id="IPR013783">
    <property type="entry name" value="Ig-like_fold"/>
</dbReference>
<accession>A0A0J7N7M1</accession>
<gene>
    <name evidence="2" type="ORF">RF55_11834</name>
</gene>
<protein>
    <submittedName>
        <fullName evidence="2">Down syndrome cell adhesion molecule-like protein</fullName>
    </submittedName>
</protein>
<feature type="domain" description="Immunoglobulin-like beta-sandwich" evidence="1">
    <location>
        <begin position="27"/>
        <end position="63"/>
    </location>
</feature>
<sequence>MHGDVKMCILACSGETTGDYRELGYGGTEGAGVARNGSLVIPRVSRDHGGFYLCQASNGIGPGLSKLIRLTVHGKIFT</sequence>
<dbReference type="EMBL" id="LBMM01008787">
    <property type="protein sequence ID" value="KMQ88640.1"/>
    <property type="molecule type" value="Genomic_DNA"/>
</dbReference>
<dbReference type="PaxDb" id="67767-A0A0J7N7M1"/>
<dbReference type="Pfam" id="PF00047">
    <property type="entry name" value="ig"/>
    <property type="match status" value="1"/>
</dbReference>
<organism evidence="2 3">
    <name type="scientific">Lasius niger</name>
    <name type="common">Black garden ant</name>
    <dbReference type="NCBI Taxonomy" id="67767"/>
    <lineage>
        <taxon>Eukaryota</taxon>
        <taxon>Metazoa</taxon>
        <taxon>Ecdysozoa</taxon>
        <taxon>Arthropoda</taxon>
        <taxon>Hexapoda</taxon>
        <taxon>Insecta</taxon>
        <taxon>Pterygota</taxon>
        <taxon>Neoptera</taxon>
        <taxon>Endopterygota</taxon>
        <taxon>Hymenoptera</taxon>
        <taxon>Apocrita</taxon>
        <taxon>Aculeata</taxon>
        <taxon>Formicoidea</taxon>
        <taxon>Formicidae</taxon>
        <taxon>Formicinae</taxon>
        <taxon>Lasius</taxon>
        <taxon>Lasius</taxon>
    </lineage>
</organism>
<evidence type="ECO:0000313" key="3">
    <source>
        <dbReference type="Proteomes" id="UP000036403"/>
    </source>
</evidence>
<proteinExistence type="predicted"/>
<evidence type="ECO:0000313" key="2">
    <source>
        <dbReference type="EMBL" id="KMQ88640.1"/>
    </source>
</evidence>
<comment type="caution">
    <text evidence="2">The sequence shown here is derived from an EMBL/GenBank/DDBJ whole genome shotgun (WGS) entry which is preliminary data.</text>
</comment>
<dbReference type="Proteomes" id="UP000036403">
    <property type="component" value="Unassembled WGS sequence"/>
</dbReference>
<dbReference type="OrthoDB" id="7688992at2759"/>
<keyword evidence="3" id="KW-1185">Reference proteome</keyword>
<dbReference type="STRING" id="67767.A0A0J7N7M1"/>
<reference evidence="2 3" key="1">
    <citation type="submission" date="2015-04" db="EMBL/GenBank/DDBJ databases">
        <title>Lasius niger genome sequencing.</title>
        <authorList>
            <person name="Konorov E.A."/>
            <person name="Nikitin M.A."/>
            <person name="Kirill M.V."/>
            <person name="Chang P."/>
        </authorList>
    </citation>
    <scope>NUCLEOTIDE SEQUENCE [LARGE SCALE GENOMIC DNA]</scope>
    <source>
        <tissue evidence="2">Whole</tissue>
    </source>
</reference>
<dbReference type="InterPro" id="IPR013151">
    <property type="entry name" value="Immunoglobulin_dom"/>
</dbReference>
<dbReference type="InterPro" id="IPR036179">
    <property type="entry name" value="Ig-like_dom_sf"/>
</dbReference>